<dbReference type="PANTHER" id="PTHR31315">
    <property type="entry name" value="PROTEIN SIP5"/>
    <property type="match status" value="1"/>
</dbReference>
<feature type="compositionally biased region" description="Basic and acidic residues" evidence="2">
    <location>
        <begin position="361"/>
        <end position="373"/>
    </location>
</feature>
<feature type="compositionally biased region" description="Low complexity" evidence="2">
    <location>
        <begin position="106"/>
        <end position="119"/>
    </location>
</feature>
<evidence type="ECO:0008006" key="5">
    <source>
        <dbReference type="Google" id="ProtNLM"/>
    </source>
</evidence>
<dbReference type="OrthoDB" id="21471at2759"/>
<reference evidence="3 4" key="1">
    <citation type="submission" date="2016-07" db="EMBL/GenBank/DDBJ databases">
        <title>Pervasive Adenine N6-methylation of Active Genes in Fungi.</title>
        <authorList>
            <consortium name="DOE Joint Genome Institute"/>
            <person name="Mondo S.J."/>
            <person name="Dannebaum R.O."/>
            <person name="Kuo R.C."/>
            <person name="Labutti K."/>
            <person name="Haridas S."/>
            <person name="Kuo A."/>
            <person name="Salamov A."/>
            <person name="Ahrendt S.R."/>
            <person name="Lipzen A."/>
            <person name="Sullivan W."/>
            <person name="Andreopoulos W.B."/>
            <person name="Clum A."/>
            <person name="Lindquist E."/>
            <person name="Daum C."/>
            <person name="Ramamoorthy G.K."/>
            <person name="Gryganskyi A."/>
            <person name="Culley D."/>
            <person name="Magnuson J.K."/>
            <person name="James T.Y."/>
            <person name="O'Malley M.A."/>
            <person name="Stajich J.E."/>
            <person name="Spatafora J.W."/>
            <person name="Visel A."/>
            <person name="Grigoriev I.V."/>
        </authorList>
    </citation>
    <scope>NUCLEOTIDE SEQUENCE [LARGE SCALE GENOMIC DNA]</scope>
    <source>
        <strain evidence="3 4">NRRL 3301</strain>
    </source>
</reference>
<feature type="region of interest" description="Disordered" evidence="2">
    <location>
        <begin position="1"/>
        <end position="21"/>
    </location>
</feature>
<comment type="similarity">
    <text evidence="1">Belongs to the SIP5 family.</text>
</comment>
<feature type="region of interest" description="Disordered" evidence="2">
    <location>
        <begin position="106"/>
        <end position="140"/>
    </location>
</feature>
<feature type="compositionally biased region" description="Low complexity" evidence="2">
    <location>
        <begin position="420"/>
        <end position="439"/>
    </location>
</feature>
<feature type="compositionally biased region" description="Polar residues" evidence="2">
    <location>
        <begin position="377"/>
        <end position="395"/>
    </location>
</feature>
<protein>
    <recommendedName>
        <fullName evidence="5">RING-type domain-containing protein</fullName>
    </recommendedName>
</protein>
<dbReference type="SUPFAM" id="SSF57850">
    <property type="entry name" value="RING/U-box"/>
    <property type="match status" value="1"/>
</dbReference>
<dbReference type="EMBL" id="MCGT01000036">
    <property type="protein sequence ID" value="ORX46810.1"/>
    <property type="molecule type" value="Genomic_DNA"/>
</dbReference>
<feature type="region of interest" description="Disordered" evidence="2">
    <location>
        <begin position="216"/>
        <end position="330"/>
    </location>
</feature>
<dbReference type="InterPro" id="IPR039301">
    <property type="entry name" value="Sip5/DA2"/>
</dbReference>
<dbReference type="AlphaFoldDB" id="A0A1X2G778"/>
<evidence type="ECO:0000313" key="4">
    <source>
        <dbReference type="Proteomes" id="UP000242146"/>
    </source>
</evidence>
<feature type="compositionally biased region" description="Polar residues" evidence="2">
    <location>
        <begin position="252"/>
        <end position="262"/>
    </location>
</feature>
<feature type="compositionally biased region" description="Basic and acidic residues" evidence="2">
    <location>
        <begin position="271"/>
        <end position="282"/>
    </location>
</feature>
<dbReference type="PANTHER" id="PTHR31315:SF1">
    <property type="entry name" value="PROTEIN SIP5"/>
    <property type="match status" value="1"/>
</dbReference>
<feature type="compositionally biased region" description="Polar residues" evidence="2">
    <location>
        <begin position="1"/>
        <end position="19"/>
    </location>
</feature>
<feature type="compositionally biased region" description="Low complexity" evidence="2">
    <location>
        <begin position="298"/>
        <end position="309"/>
    </location>
</feature>
<feature type="compositionally biased region" description="Basic and acidic residues" evidence="2">
    <location>
        <begin position="128"/>
        <end position="140"/>
    </location>
</feature>
<name>A0A1X2G778_9FUNG</name>
<dbReference type="Proteomes" id="UP000242146">
    <property type="component" value="Unassembled WGS sequence"/>
</dbReference>
<evidence type="ECO:0000256" key="2">
    <source>
        <dbReference type="SAM" id="MobiDB-lite"/>
    </source>
</evidence>
<evidence type="ECO:0000313" key="3">
    <source>
        <dbReference type="EMBL" id="ORX46810.1"/>
    </source>
</evidence>
<gene>
    <name evidence="3" type="ORF">DM01DRAFT_1310911</name>
</gene>
<dbReference type="GO" id="GO:0005737">
    <property type="term" value="C:cytoplasm"/>
    <property type="evidence" value="ECO:0007669"/>
    <property type="project" value="TreeGrafter"/>
</dbReference>
<feature type="compositionally biased region" description="Low complexity" evidence="2">
    <location>
        <begin position="227"/>
        <end position="247"/>
    </location>
</feature>
<dbReference type="CDD" id="cd24139">
    <property type="entry name" value="SIP5-like"/>
    <property type="match status" value="1"/>
</dbReference>
<comment type="caution">
    <text evidence="3">The sequence shown here is derived from an EMBL/GenBank/DDBJ whole genome shotgun (WGS) entry which is preliminary data.</text>
</comment>
<feature type="region of interest" description="Disordered" evidence="2">
    <location>
        <begin position="360"/>
        <end position="461"/>
    </location>
</feature>
<feature type="compositionally biased region" description="Polar residues" evidence="2">
    <location>
        <begin position="405"/>
        <end position="419"/>
    </location>
</feature>
<keyword evidence="4" id="KW-1185">Reference proteome</keyword>
<evidence type="ECO:0000256" key="1">
    <source>
        <dbReference type="ARBA" id="ARBA00010402"/>
    </source>
</evidence>
<accession>A0A1X2G778</accession>
<organism evidence="3 4">
    <name type="scientific">Hesseltinella vesiculosa</name>
    <dbReference type="NCBI Taxonomy" id="101127"/>
    <lineage>
        <taxon>Eukaryota</taxon>
        <taxon>Fungi</taxon>
        <taxon>Fungi incertae sedis</taxon>
        <taxon>Mucoromycota</taxon>
        <taxon>Mucoromycotina</taxon>
        <taxon>Mucoromycetes</taxon>
        <taxon>Mucorales</taxon>
        <taxon>Cunninghamellaceae</taxon>
        <taxon>Hesseltinella</taxon>
    </lineage>
</organism>
<dbReference type="STRING" id="101127.A0A1X2G778"/>
<proteinExistence type="inferred from homology"/>
<sequence>MGANSSKENQRTSNIQSIHFKSKSPEQVDFGTVFPNGLYSTAPQDYDARILRQFIIARKLSPFYKGLADAPEPVAADSVHTHSPLLAATTQPSPSSSSLTRLQASASLSSLVPPTTPQTGRPRSASNRSEKISKHKEKELQAERKKLQEAMLYNDAVECPICFLYYPPNINYSRCCDQPICTECFIQIHRSTDDPTHPATCPFCLENNYGVIYHPPSWTDKPKNRLRSLSSSSSISTTSLPSPTSPSGGARHTTSGLSQGSTPRRKSISHTHPDVVLIDHIRPNWSKPSPTATRSSRRNSLSNNNSSSNTGRPFLRAMTRPGRSSSSAASNEYHQYLATVRDMTMDLEEYMILQAIQESLQSHEQEEGRRQTEGETASDSSADPSQQGPDSSAETSPDPAHQDRTSPSVPMTSHTDSQPASSSSSTTSSDDSSSASSSSLNANANRKSDSHLPLSSANVVM</sequence>